<dbReference type="PANTHER" id="PTHR31352">
    <property type="entry name" value="BETA-AMYLASE 1, CHLOROPLASTIC"/>
    <property type="match status" value="1"/>
</dbReference>
<protein>
    <recommendedName>
        <fullName evidence="4">Beta-amylase</fullName>
        <ecNumber evidence="4">3.2.1.2</ecNumber>
    </recommendedName>
</protein>
<evidence type="ECO:0000313" key="5">
    <source>
        <dbReference type="EMBL" id="CAF1712835.1"/>
    </source>
</evidence>
<organism evidence="5">
    <name type="scientific">Brassica napus</name>
    <name type="common">Rape</name>
    <dbReference type="NCBI Taxonomy" id="3708"/>
    <lineage>
        <taxon>Eukaryota</taxon>
        <taxon>Viridiplantae</taxon>
        <taxon>Streptophyta</taxon>
        <taxon>Embryophyta</taxon>
        <taxon>Tracheophyta</taxon>
        <taxon>Spermatophyta</taxon>
        <taxon>Magnoliopsida</taxon>
        <taxon>eudicotyledons</taxon>
        <taxon>Gunneridae</taxon>
        <taxon>Pentapetalae</taxon>
        <taxon>rosids</taxon>
        <taxon>malvids</taxon>
        <taxon>Brassicales</taxon>
        <taxon>Brassicaceae</taxon>
        <taxon>Brassiceae</taxon>
        <taxon>Brassica</taxon>
    </lineage>
</organism>
<dbReference type="Pfam" id="PF01373">
    <property type="entry name" value="Glyco_hydro_14"/>
    <property type="match status" value="2"/>
</dbReference>
<name>A0A816IWR4_BRANA</name>
<dbReference type="PANTHER" id="PTHR31352:SF55">
    <property type="entry name" value="BETA-AMYLASE 5"/>
    <property type="match status" value="1"/>
</dbReference>
<evidence type="ECO:0000256" key="2">
    <source>
        <dbReference type="ARBA" id="ARBA00023277"/>
    </source>
</evidence>
<dbReference type="SUPFAM" id="SSF51445">
    <property type="entry name" value="(Trans)glycosidases"/>
    <property type="match status" value="1"/>
</dbReference>
<dbReference type="GO" id="GO:0016161">
    <property type="term" value="F:beta-amylase activity"/>
    <property type="evidence" value="ECO:0007669"/>
    <property type="project" value="UniProtKB-EC"/>
</dbReference>
<evidence type="ECO:0000256" key="4">
    <source>
        <dbReference type="RuleBase" id="RU000509"/>
    </source>
</evidence>
<dbReference type="Gene3D" id="3.20.20.80">
    <property type="entry name" value="Glycosidases"/>
    <property type="match status" value="2"/>
</dbReference>
<accession>A0A816IWR4</accession>
<evidence type="ECO:0000256" key="3">
    <source>
        <dbReference type="ARBA" id="ARBA00023326"/>
    </source>
</evidence>
<keyword evidence="4" id="KW-0326">Glycosidase</keyword>
<dbReference type="EC" id="3.2.1.2" evidence="4"/>
<dbReference type="PRINTS" id="PR00750">
    <property type="entry name" value="BETAAMYLASE"/>
</dbReference>
<proteinExistence type="inferred from homology"/>
<dbReference type="InterPro" id="IPR001554">
    <property type="entry name" value="Glyco_hydro_14"/>
</dbReference>
<keyword evidence="4" id="KW-0378">Hydrolase</keyword>
<sequence>MSELCSSPHFRRIMEDINRKEKLFLNYVPVYIVLPLFGIVAKDNKHAELETTERNLKRLKEEACLDGVMVDVWWGIVESEAPKVYNWNGYKELFKMIKRLELKIHALMSFHKSSQNRKTTSLPSWVVQVGKDNPDIYYTDRKGFRNDECLSLGVDNEPLFDDGSGTKRTAIQIYSDYMSSFKENMAEFLEDGVVGTIEKDYENAEKKAGHSMLDLSKEKFGDYNSKPHETTFFKENGTYDTEKGKFFLEWYSNKLILHGDQILREANKIFTGLKIDLVAKVSGVHWLYNHPSHGAELTAGYYNLYDRDGYRPIARMLNKRNCFLNFSCLEMKHNKNAKEDALSAPEELVKAVLSKAWKEGIEVIGANTSEIIDAEGYNQVLLNARPNGSNPKGKPKLKVHSFMYLRLSETIFSRNYDMFKKFVRNMHADQDYCGDAEKYAHEVESNSAITIEEILAATKSSGSFKWDDDTEAKVDG</sequence>
<comment type="catalytic activity">
    <reaction evidence="4">
        <text>Hydrolysis of (1-&gt;4)-alpha-D-glucosidic linkages in polysaccharides so as to remove successive maltose units from the non-reducing ends of the chains.</text>
        <dbReference type="EC" id="3.2.1.2"/>
    </reaction>
</comment>
<dbReference type="EMBL" id="HG994367">
    <property type="protein sequence ID" value="CAF1712835.1"/>
    <property type="molecule type" value="Genomic_DNA"/>
</dbReference>
<dbReference type="InterPro" id="IPR017853">
    <property type="entry name" value="GH"/>
</dbReference>
<dbReference type="AlphaFoldDB" id="A0A816IWR4"/>
<gene>
    <name evidence="5" type="ORF">DARMORV10_C03P92700.1</name>
</gene>
<keyword evidence="3 4" id="KW-0624">Polysaccharide degradation</keyword>
<dbReference type="GO" id="GO:0000272">
    <property type="term" value="P:polysaccharide catabolic process"/>
    <property type="evidence" value="ECO:0007669"/>
    <property type="project" value="UniProtKB-KW"/>
</dbReference>
<reference evidence="5" key="1">
    <citation type="submission" date="2021-01" db="EMBL/GenBank/DDBJ databases">
        <authorList>
            <consortium name="Genoscope - CEA"/>
            <person name="William W."/>
        </authorList>
    </citation>
    <scope>NUCLEOTIDE SEQUENCE</scope>
</reference>
<evidence type="ECO:0000256" key="1">
    <source>
        <dbReference type="ARBA" id="ARBA00005652"/>
    </source>
</evidence>
<keyword evidence="2 4" id="KW-0119">Carbohydrate metabolism</keyword>
<comment type="similarity">
    <text evidence="1 4">Belongs to the glycosyl hydrolase 14 family.</text>
</comment>
<dbReference type="Proteomes" id="UP001295469">
    <property type="component" value="Chromosome C03"/>
</dbReference>